<evidence type="ECO:0000256" key="8">
    <source>
        <dbReference type="SAM" id="MobiDB-lite"/>
    </source>
</evidence>
<dbReference type="PANTHER" id="PTHR42989:SF1">
    <property type="entry name" value="FORMATE HYDROGENLYASE SUBUNIT 7-RELATED"/>
    <property type="match status" value="1"/>
</dbReference>
<dbReference type="GO" id="GO:0051539">
    <property type="term" value="F:4 iron, 4 sulfur cluster binding"/>
    <property type="evidence" value="ECO:0007669"/>
    <property type="project" value="UniProtKB-KW"/>
</dbReference>
<keyword evidence="11" id="KW-1185">Reference proteome</keyword>
<comment type="similarity">
    <text evidence="2 7">Belongs to the complex I 20 kDa subunit family.</text>
</comment>
<sequence>MLEKVVRWARVKSPWVLHFNTGACNACDIEVIAALTPRFDLERFGVQLKGTPRHADIILCSGPVTRQIKDRLMRVYEQMPEPKFIVAVGTCACSGGVFSGCYNVMGGIDSTIPVAAYIPGCPARPEAIIDGVVKLLEKIDHPDSPDEMNPVEIGPTTSEQSPTEGVSDNEQH</sequence>
<organism evidence="10 11">
    <name type="scientific">Hydrogenispora ethanolica</name>
    <dbReference type="NCBI Taxonomy" id="1082276"/>
    <lineage>
        <taxon>Bacteria</taxon>
        <taxon>Bacillati</taxon>
        <taxon>Bacillota</taxon>
        <taxon>Hydrogenispora</taxon>
    </lineage>
</organism>
<evidence type="ECO:0000256" key="7">
    <source>
        <dbReference type="RuleBase" id="RU004464"/>
    </source>
</evidence>
<dbReference type="NCBIfam" id="NF005012">
    <property type="entry name" value="PRK06411.1"/>
    <property type="match status" value="1"/>
</dbReference>
<evidence type="ECO:0000313" key="11">
    <source>
        <dbReference type="Proteomes" id="UP000295008"/>
    </source>
</evidence>
<accession>A0A4R1R5V2</accession>
<keyword evidence="4 7" id="KW-0479">Metal-binding</keyword>
<evidence type="ECO:0000313" key="10">
    <source>
        <dbReference type="EMBL" id="TCL60889.1"/>
    </source>
</evidence>
<evidence type="ECO:0000256" key="3">
    <source>
        <dbReference type="ARBA" id="ARBA00022485"/>
    </source>
</evidence>
<comment type="caution">
    <text evidence="10">The sequence shown here is derived from an EMBL/GenBank/DDBJ whole genome shotgun (WGS) entry which is preliminary data.</text>
</comment>
<dbReference type="InterPro" id="IPR006137">
    <property type="entry name" value="NADH_UbQ_OxRdtase-like_20kDa"/>
</dbReference>
<gene>
    <name evidence="10" type="ORF">EDC14_103548</name>
</gene>
<feature type="domain" description="NADH:ubiquinone oxidoreductase-like 20kDa subunit" evidence="9">
    <location>
        <begin position="24"/>
        <end position="135"/>
    </location>
</feature>
<name>A0A4R1R5V2_HYDET</name>
<evidence type="ECO:0000256" key="5">
    <source>
        <dbReference type="ARBA" id="ARBA00023004"/>
    </source>
</evidence>
<evidence type="ECO:0000256" key="1">
    <source>
        <dbReference type="ARBA" id="ARBA00001966"/>
    </source>
</evidence>
<keyword evidence="7" id="KW-0520">NAD</keyword>
<evidence type="ECO:0000256" key="4">
    <source>
        <dbReference type="ARBA" id="ARBA00022723"/>
    </source>
</evidence>
<dbReference type="NCBIfam" id="TIGR01957">
    <property type="entry name" value="nuoB_fam"/>
    <property type="match status" value="1"/>
</dbReference>
<evidence type="ECO:0000256" key="6">
    <source>
        <dbReference type="ARBA" id="ARBA00023014"/>
    </source>
</evidence>
<feature type="compositionally biased region" description="Polar residues" evidence="8">
    <location>
        <begin position="155"/>
        <end position="172"/>
    </location>
</feature>
<dbReference type="GO" id="GO:0048038">
    <property type="term" value="F:quinone binding"/>
    <property type="evidence" value="ECO:0007669"/>
    <property type="project" value="InterPro"/>
</dbReference>
<dbReference type="Pfam" id="PF01058">
    <property type="entry name" value="Oxidored_q6"/>
    <property type="match status" value="1"/>
</dbReference>
<evidence type="ECO:0000259" key="9">
    <source>
        <dbReference type="Pfam" id="PF01058"/>
    </source>
</evidence>
<dbReference type="GO" id="GO:0046872">
    <property type="term" value="F:metal ion binding"/>
    <property type="evidence" value="ECO:0007669"/>
    <property type="project" value="UniProtKB-KW"/>
</dbReference>
<comment type="cofactor">
    <cofactor evidence="1">
        <name>[4Fe-4S] cluster</name>
        <dbReference type="ChEBI" id="CHEBI:49883"/>
    </cofactor>
</comment>
<protein>
    <submittedName>
        <fullName evidence="10">NADH-quinone oxidoreductase B subunit</fullName>
    </submittedName>
</protein>
<dbReference type="SUPFAM" id="SSF56770">
    <property type="entry name" value="HydA/Nqo6-like"/>
    <property type="match status" value="1"/>
</dbReference>
<proteinExistence type="inferred from homology"/>
<dbReference type="PANTHER" id="PTHR42989">
    <property type="entry name" value="HYDROGENASE-4 COMPONENT I"/>
    <property type="match status" value="1"/>
</dbReference>
<dbReference type="GO" id="GO:0008137">
    <property type="term" value="F:NADH dehydrogenase (ubiquinone) activity"/>
    <property type="evidence" value="ECO:0007669"/>
    <property type="project" value="InterPro"/>
</dbReference>
<dbReference type="OrthoDB" id="9786737at2"/>
<dbReference type="Gene3D" id="3.40.50.12280">
    <property type="match status" value="1"/>
</dbReference>
<keyword evidence="3 7" id="KW-0004">4Fe-4S</keyword>
<dbReference type="Proteomes" id="UP000295008">
    <property type="component" value="Unassembled WGS sequence"/>
</dbReference>
<evidence type="ECO:0000256" key="2">
    <source>
        <dbReference type="ARBA" id="ARBA00009173"/>
    </source>
</evidence>
<dbReference type="InterPro" id="IPR052375">
    <property type="entry name" value="Complex_I_20kDa-like"/>
</dbReference>
<dbReference type="EMBL" id="SLUN01000035">
    <property type="protein sequence ID" value="TCL60889.1"/>
    <property type="molecule type" value="Genomic_DNA"/>
</dbReference>
<dbReference type="InterPro" id="IPR006138">
    <property type="entry name" value="NADH_UQ_OxRdtase_20Kd_su"/>
</dbReference>
<keyword evidence="5 7" id="KW-0408">Iron</keyword>
<dbReference type="AlphaFoldDB" id="A0A4R1R5V2"/>
<dbReference type="RefSeq" id="WP_132016347.1">
    <property type="nucleotide sequence ID" value="NZ_SLUN01000035.1"/>
</dbReference>
<feature type="region of interest" description="Disordered" evidence="8">
    <location>
        <begin position="140"/>
        <end position="172"/>
    </location>
</feature>
<keyword evidence="6 7" id="KW-0411">Iron-sulfur</keyword>
<reference evidence="10 11" key="1">
    <citation type="submission" date="2019-03" db="EMBL/GenBank/DDBJ databases">
        <title>Genomic Encyclopedia of Type Strains, Phase IV (KMG-IV): sequencing the most valuable type-strain genomes for metagenomic binning, comparative biology and taxonomic classification.</title>
        <authorList>
            <person name="Goeker M."/>
        </authorList>
    </citation>
    <scope>NUCLEOTIDE SEQUENCE [LARGE SCALE GENOMIC DNA]</scope>
    <source>
        <strain evidence="10 11">LX-B</strain>
    </source>
</reference>